<feature type="domain" description="DUF4190" evidence="2">
    <location>
        <begin position="4"/>
        <end position="65"/>
    </location>
</feature>
<proteinExistence type="predicted"/>
<feature type="transmembrane region" description="Helical" evidence="1">
    <location>
        <begin position="53"/>
        <end position="74"/>
    </location>
</feature>
<keyword evidence="1" id="KW-0472">Membrane</keyword>
<protein>
    <submittedName>
        <fullName evidence="3">Unannotated protein</fullName>
    </submittedName>
</protein>
<organism evidence="3">
    <name type="scientific">freshwater metagenome</name>
    <dbReference type="NCBI Taxonomy" id="449393"/>
    <lineage>
        <taxon>unclassified sequences</taxon>
        <taxon>metagenomes</taxon>
        <taxon>ecological metagenomes</taxon>
    </lineage>
</organism>
<keyword evidence="1" id="KW-0812">Transmembrane</keyword>
<dbReference type="EMBL" id="CAEZSR010000016">
    <property type="protein sequence ID" value="CAB4546412.1"/>
    <property type="molecule type" value="Genomic_DNA"/>
</dbReference>
<gene>
    <name evidence="3" type="ORF">UFOPK1493_00711</name>
</gene>
<name>A0A6J6C568_9ZZZZ</name>
<feature type="transmembrane region" description="Helical" evidence="1">
    <location>
        <begin position="12"/>
        <end position="33"/>
    </location>
</feature>
<sequence>MIFGIAGLATSWMPFFFVFGGAAAIAAFVLGLVARSRIRDGRATGKGMATSGVVLGPLALALCVVGVILTGNLVREVTRFAEPGPNDVEITSCVADGLAVRAAGTITNLDDAERDYTIELEVFDGREFVARADVIVDDVSPGDTVAWERTVLTQGRTPAEPECEIFAVNGPYPFGLDPNP</sequence>
<dbReference type="InterPro" id="IPR025241">
    <property type="entry name" value="DUF4190"/>
</dbReference>
<reference evidence="3" key="1">
    <citation type="submission" date="2020-05" db="EMBL/GenBank/DDBJ databases">
        <authorList>
            <person name="Chiriac C."/>
            <person name="Salcher M."/>
            <person name="Ghai R."/>
            <person name="Kavagutti S V."/>
        </authorList>
    </citation>
    <scope>NUCLEOTIDE SEQUENCE</scope>
</reference>
<dbReference type="Pfam" id="PF13828">
    <property type="entry name" value="DUF4190"/>
    <property type="match status" value="1"/>
</dbReference>
<accession>A0A6J6C568</accession>
<evidence type="ECO:0000256" key="1">
    <source>
        <dbReference type="SAM" id="Phobius"/>
    </source>
</evidence>
<keyword evidence="1" id="KW-1133">Transmembrane helix</keyword>
<evidence type="ECO:0000313" key="3">
    <source>
        <dbReference type="EMBL" id="CAB4546412.1"/>
    </source>
</evidence>
<dbReference type="AlphaFoldDB" id="A0A6J6C568"/>
<evidence type="ECO:0000259" key="2">
    <source>
        <dbReference type="Pfam" id="PF13828"/>
    </source>
</evidence>